<dbReference type="AlphaFoldDB" id="A0A7N0TXG8"/>
<dbReference type="PANTHER" id="PTHR46119:SF15">
    <property type="entry name" value="PROTEIN SODIUM POTASSIUM ROOT DEFECTIVE 2"/>
    <property type="match status" value="1"/>
</dbReference>
<evidence type="ECO:0000313" key="3">
    <source>
        <dbReference type="EnsemblPlants" id="Kaladp0048s0293.2.v1.1"/>
    </source>
</evidence>
<protein>
    <recommendedName>
        <fullName evidence="2">HMA domain-containing protein</fullName>
    </recommendedName>
</protein>
<dbReference type="Gramene" id="Kaladp0048s0293.1.v1.1">
    <property type="protein sequence ID" value="Kaladp0048s0293.1.v1.1"/>
    <property type="gene ID" value="Kaladp0048s0293.v1.1"/>
</dbReference>
<proteinExistence type="predicted"/>
<reference evidence="3" key="1">
    <citation type="submission" date="2021-01" db="UniProtKB">
        <authorList>
            <consortium name="EnsemblPlants"/>
        </authorList>
    </citation>
    <scope>IDENTIFICATION</scope>
</reference>
<dbReference type="Gramene" id="Kaladp0048s0293.2.v1.1">
    <property type="protein sequence ID" value="Kaladp0048s0293.2.v1.1"/>
    <property type="gene ID" value="Kaladp0048s0293.v1.1"/>
</dbReference>
<dbReference type="EnsemblPlants" id="Kaladp0048s0293.2.v1.1">
    <property type="protein sequence ID" value="Kaladp0048s0293.2.v1.1"/>
    <property type="gene ID" value="Kaladp0048s0293.v1.1"/>
</dbReference>
<evidence type="ECO:0000313" key="4">
    <source>
        <dbReference type="Proteomes" id="UP000594263"/>
    </source>
</evidence>
<dbReference type="Gene3D" id="3.30.70.100">
    <property type="match status" value="1"/>
</dbReference>
<evidence type="ECO:0000259" key="2">
    <source>
        <dbReference type="PROSITE" id="PS50846"/>
    </source>
</evidence>
<dbReference type="CDD" id="cd00371">
    <property type="entry name" value="HMA"/>
    <property type="match status" value="1"/>
</dbReference>
<sequence length="267" mass="28907">MFCASQAATAICMSSEQHGVSSSTTIHLGSGPAIDRHNPIIRGSRRTVSSSATATVKKPTSTTTAPKAQKNPKTGKKSTWTKLDENNMQKKKSRDEAAAAAAERRSISLVEAARKSSCIRPSAYLTPPASKRYLLLDNNQALDKQPNTNRALALETKRVTESKSEKNGAPLFAPTEDNYCSPLLDQVVVVRVSLHCKGCAGKVKKHISRMQGVTSFNVDFDAKKVRVVGDVTALEVLACISKVRTAQLLPPDKKYATTNTKQEVIKI</sequence>
<dbReference type="InterPro" id="IPR044526">
    <property type="entry name" value="NAKR1-3"/>
</dbReference>
<dbReference type="OMA" id="QDTVAHK"/>
<dbReference type="GO" id="GO:0046872">
    <property type="term" value="F:metal ion binding"/>
    <property type="evidence" value="ECO:0007669"/>
    <property type="project" value="InterPro"/>
</dbReference>
<organism evidence="3 4">
    <name type="scientific">Kalanchoe fedtschenkoi</name>
    <name type="common">Lavender scallops</name>
    <name type="synonym">South American air plant</name>
    <dbReference type="NCBI Taxonomy" id="63787"/>
    <lineage>
        <taxon>Eukaryota</taxon>
        <taxon>Viridiplantae</taxon>
        <taxon>Streptophyta</taxon>
        <taxon>Embryophyta</taxon>
        <taxon>Tracheophyta</taxon>
        <taxon>Spermatophyta</taxon>
        <taxon>Magnoliopsida</taxon>
        <taxon>eudicotyledons</taxon>
        <taxon>Gunneridae</taxon>
        <taxon>Pentapetalae</taxon>
        <taxon>Saxifragales</taxon>
        <taxon>Crassulaceae</taxon>
        <taxon>Kalanchoe</taxon>
    </lineage>
</organism>
<dbReference type="EnsemblPlants" id="Kaladp0048s0293.1.v1.1">
    <property type="protein sequence ID" value="Kaladp0048s0293.1.v1.1"/>
    <property type="gene ID" value="Kaladp0048s0293.v1.1"/>
</dbReference>
<dbReference type="PROSITE" id="PS50846">
    <property type="entry name" value="HMA_2"/>
    <property type="match status" value="1"/>
</dbReference>
<feature type="domain" description="HMA" evidence="2">
    <location>
        <begin position="185"/>
        <end position="251"/>
    </location>
</feature>
<dbReference type="InterPro" id="IPR036163">
    <property type="entry name" value="HMA_dom_sf"/>
</dbReference>
<feature type="compositionally biased region" description="Basic and acidic residues" evidence="1">
    <location>
        <begin position="82"/>
        <end position="98"/>
    </location>
</feature>
<accession>A0A7N0TXG8</accession>
<dbReference type="SUPFAM" id="SSF55008">
    <property type="entry name" value="HMA, heavy metal-associated domain"/>
    <property type="match status" value="1"/>
</dbReference>
<name>A0A7N0TXG8_KALFE</name>
<dbReference type="InterPro" id="IPR006121">
    <property type="entry name" value="HMA_dom"/>
</dbReference>
<feature type="region of interest" description="Disordered" evidence="1">
    <location>
        <begin position="44"/>
        <end position="98"/>
    </location>
</feature>
<dbReference type="PANTHER" id="PTHR46119">
    <property type="entry name" value="OS08G0405700 PROTEIN"/>
    <property type="match status" value="1"/>
</dbReference>
<feature type="compositionally biased region" description="Low complexity" evidence="1">
    <location>
        <begin position="46"/>
        <end position="69"/>
    </location>
</feature>
<evidence type="ECO:0000256" key="1">
    <source>
        <dbReference type="SAM" id="MobiDB-lite"/>
    </source>
</evidence>
<dbReference type="Pfam" id="PF00403">
    <property type="entry name" value="HMA"/>
    <property type="match status" value="1"/>
</dbReference>
<keyword evidence="4" id="KW-1185">Reference proteome</keyword>
<dbReference type="Proteomes" id="UP000594263">
    <property type="component" value="Unplaced"/>
</dbReference>